<evidence type="ECO:0000313" key="10">
    <source>
        <dbReference type="Proteomes" id="UP000306584"/>
    </source>
</evidence>
<feature type="region of interest" description="Disordered" evidence="7">
    <location>
        <begin position="441"/>
        <end position="464"/>
    </location>
</feature>
<feature type="domain" description="PCI" evidence="8">
    <location>
        <begin position="228"/>
        <end position="406"/>
    </location>
</feature>
<keyword evidence="6" id="KW-0539">Nucleus</keyword>
<evidence type="ECO:0000256" key="4">
    <source>
        <dbReference type="ARBA" id="ARBA00022490"/>
    </source>
</evidence>
<keyword evidence="4" id="KW-0963">Cytoplasm</keyword>
<dbReference type="Proteomes" id="UP000306584">
    <property type="component" value="Unassembled WGS sequence"/>
</dbReference>
<comment type="caution">
    <text evidence="9">The sequence shown here is derived from an EMBL/GenBank/DDBJ whole genome shotgun (WGS) entry which is preliminary data.</text>
</comment>
<dbReference type="PANTHER" id="PTHR14145:SF2">
    <property type="entry name" value="COP9 SIGNALOSOME COMPLEX SUBUNIT 1"/>
    <property type="match status" value="1"/>
</dbReference>
<evidence type="ECO:0000256" key="6">
    <source>
        <dbReference type="ARBA" id="ARBA00023242"/>
    </source>
</evidence>
<accession>A0A4S9L274</accession>
<dbReference type="PANTHER" id="PTHR14145">
    <property type="entry name" value="26S PROTESOME SUBUNIT 6"/>
    <property type="match status" value="1"/>
</dbReference>
<proteinExistence type="inferred from homology"/>
<evidence type="ECO:0000256" key="7">
    <source>
        <dbReference type="SAM" id="MobiDB-lite"/>
    </source>
</evidence>
<name>A0A4S9L274_AURPU</name>
<dbReference type="Pfam" id="PF01399">
    <property type="entry name" value="PCI"/>
    <property type="match status" value="1"/>
</dbReference>
<dbReference type="SMART" id="SM00088">
    <property type="entry name" value="PINT"/>
    <property type="match status" value="1"/>
</dbReference>
<dbReference type="Gene3D" id="1.25.40.570">
    <property type="match status" value="1"/>
</dbReference>
<dbReference type="SUPFAM" id="SSF46785">
    <property type="entry name" value="Winged helix' DNA-binding domain"/>
    <property type="match status" value="1"/>
</dbReference>
<gene>
    <name evidence="9" type="ORF">D6D01_06253</name>
</gene>
<dbReference type="InterPro" id="IPR036390">
    <property type="entry name" value="WH_DNA-bd_sf"/>
</dbReference>
<evidence type="ECO:0000256" key="2">
    <source>
        <dbReference type="ARBA" id="ARBA00004496"/>
    </source>
</evidence>
<dbReference type="InterPro" id="IPR000717">
    <property type="entry name" value="PCI_dom"/>
</dbReference>
<dbReference type="PROSITE" id="PS50250">
    <property type="entry name" value="PCI"/>
    <property type="match status" value="1"/>
</dbReference>
<dbReference type="EMBL" id="QZBD01000260">
    <property type="protein sequence ID" value="THY22555.1"/>
    <property type="molecule type" value="Genomic_DNA"/>
</dbReference>
<evidence type="ECO:0000313" key="9">
    <source>
        <dbReference type="EMBL" id="THY22555.1"/>
    </source>
</evidence>
<dbReference type="InterPro" id="IPR045135">
    <property type="entry name" value="Rpn7_N"/>
</dbReference>
<evidence type="ECO:0000259" key="8">
    <source>
        <dbReference type="PROSITE" id="PS50250"/>
    </source>
</evidence>
<comment type="subcellular location">
    <subcellularLocation>
        <location evidence="2">Cytoplasm</location>
    </subcellularLocation>
    <subcellularLocation>
        <location evidence="1">Nucleus</location>
    </subcellularLocation>
</comment>
<dbReference type="InterPro" id="IPR019585">
    <property type="entry name" value="Rpn7/CSN1"/>
</dbReference>
<evidence type="ECO:0000256" key="1">
    <source>
        <dbReference type="ARBA" id="ARBA00004123"/>
    </source>
</evidence>
<feature type="compositionally biased region" description="Polar residues" evidence="7">
    <location>
        <begin position="444"/>
        <end position="464"/>
    </location>
</feature>
<dbReference type="Pfam" id="PF10602">
    <property type="entry name" value="RPN7"/>
    <property type="match status" value="1"/>
</dbReference>
<protein>
    <recommendedName>
        <fullName evidence="8">PCI domain-containing protein</fullName>
    </recommendedName>
</protein>
<reference evidence="9 10" key="1">
    <citation type="submission" date="2018-10" db="EMBL/GenBank/DDBJ databases">
        <title>Fifty Aureobasidium pullulans genomes reveal a recombining polyextremotolerant generalist.</title>
        <authorList>
            <person name="Gostincar C."/>
            <person name="Turk M."/>
            <person name="Zajc J."/>
            <person name="Gunde-Cimerman N."/>
        </authorList>
    </citation>
    <scope>NUCLEOTIDE SEQUENCE [LARGE SCALE GENOMIC DNA]</scope>
    <source>
        <strain evidence="9 10">EXF-6604</strain>
    </source>
</reference>
<dbReference type="GO" id="GO:0005737">
    <property type="term" value="C:cytoplasm"/>
    <property type="evidence" value="ECO:0007669"/>
    <property type="project" value="UniProtKB-SubCell"/>
</dbReference>
<evidence type="ECO:0000256" key="3">
    <source>
        <dbReference type="ARBA" id="ARBA00008793"/>
    </source>
</evidence>
<sequence>MALAVEQSPYFTERRSNGGLIVSEAPKFDLESYAANYDEYSRVSRLLNIARLCPPLALDALRLAIPTSKSAKDTQQYLDLIKLLHSINPDDELATVDDAWVEKTNKLNEHETERLEHELRGYKNNLIKESIRMGQEDLGTHFLNMNRLDQATKAYQKMREFCTTPKHIAEMTLKLAYINMVTPNWIAAVSTAQKARSLTLRPEDKPRFDSVSQACTGLGYLGSGNYGPAAHAFLAVDPSYATVGPVANIDFSRAVMTANDIAVYGGLCALASMNRQQLQDSVLENANFRNFLELEPHIRRAISFFCGAKYSQCLAILEAYRTDYLLDIFLGPHINMLYHLIRSKSIVQYFVPFSQVTLSALTEAFPRLGGTPQMMENELVDMIQRGILNARIDTVDQLLIAPPKDSRADAHRGVMETAEEVEHQLRLKLFRINMMQAGLEIQAPKSNKSGKNTASSWGPGQTLG</sequence>
<evidence type="ECO:0000256" key="5">
    <source>
        <dbReference type="ARBA" id="ARBA00022790"/>
    </source>
</evidence>
<comment type="similarity">
    <text evidence="3">Belongs to the CSN1 family.</text>
</comment>
<organism evidence="9 10">
    <name type="scientific">Aureobasidium pullulans</name>
    <name type="common">Black yeast</name>
    <name type="synonym">Pullularia pullulans</name>
    <dbReference type="NCBI Taxonomy" id="5580"/>
    <lineage>
        <taxon>Eukaryota</taxon>
        <taxon>Fungi</taxon>
        <taxon>Dikarya</taxon>
        <taxon>Ascomycota</taxon>
        <taxon>Pezizomycotina</taxon>
        <taxon>Dothideomycetes</taxon>
        <taxon>Dothideomycetidae</taxon>
        <taxon>Dothideales</taxon>
        <taxon>Saccotheciaceae</taxon>
        <taxon>Aureobasidium</taxon>
    </lineage>
</organism>
<dbReference type="AlphaFoldDB" id="A0A4S9L274"/>
<keyword evidence="5" id="KW-0736">Signalosome</keyword>
<dbReference type="GO" id="GO:0008180">
    <property type="term" value="C:COP9 signalosome"/>
    <property type="evidence" value="ECO:0007669"/>
    <property type="project" value="UniProtKB-KW"/>
</dbReference>